<proteinExistence type="predicted"/>
<sequence>FGAILKSLRPNFTITSSLTELRRTRSIVSSTSAEFQCQLSISYFDVIFFTNF</sequence>
<dbReference type="Proteomes" id="UP001233999">
    <property type="component" value="Unassembled WGS sequence"/>
</dbReference>
<dbReference type="EMBL" id="JASPKZ010004177">
    <property type="protein sequence ID" value="KAJ9590949.1"/>
    <property type="molecule type" value="Genomic_DNA"/>
</dbReference>
<reference evidence="1" key="1">
    <citation type="journal article" date="2023" name="IScience">
        <title>Live-bearing cockroach genome reveals convergent evolutionary mechanisms linked to viviparity in insects and beyond.</title>
        <authorList>
            <person name="Fouks B."/>
            <person name="Harrison M.C."/>
            <person name="Mikhailova A.A."/>
            <person name="Marchal E."/>
            <person name="English S."/>
            <person name="Carruthers M."/>
            <person name="Jennings E.C."/>
            <person name="Chiamaka E.L."/>
            <person name="Frigard R.A."/>
            <person name="Pippel M."/>
            <person name="Attardo G.M."/>
            <person name="Benoit J.B."/>
            <person name="Bornberg-Bauer E."/>
            <person name="Tobe S.S."/>
        </authorList>
    </citation>
    <scope>NUCLEOTIDE SEQUENCE</scope>
    <source>
        <strain evidence="1">Stay&amp;Tobe</strain>
    </source>
</reference>
<evidence type="ECO:0000313" key="1">
    <source>
        <dbReference type="EMBL" id="KAJ9590949.1"/>
    </source>
</evidence>
<organism evidence="1 2">
    <name type="scientific">Diploptera punctata</name>
    <name type="common">Pacific beetle cockroach</name>
    <dbReference type="NCBI Taxonomy" id="6984"/>
    <lineage>
        <taxon>Eukaryota</taxon>
        <taxon>Metazoa</taxon>
        <taxon>Ecdysozoa</taxon>
        <taxon>Arthropoda</taxon>
        <taxon>Hexapoda</taxon>
        <taxon>Insecta</taxon>
        <taxon>Pterygota</taxon>
        <taxon>Neoptera</taxon>
        <taxon>Polyneoptera</taxon>
        <taxon>Dictyoptera</taxon>
        <taxon>Blattodea</taxon>
        <taxon>Blaberoidea</taxon>
        <taxon>Blaberidae</taxon>
        <taxon>Diplopterinae</taxon>
        <taxon>Diploptera</taxon>
    </lineage>
</organism>
<gene>
    <name evidence="1" type="ORF">L9F63_016047</name>
</gene>
<name>A0AAD8A1U4_DIPPU</name>
<reference evidence="1" key="2">
    <citation type="submission" date="2023-05" db="EMBL/GenBank/DDBJ databases">
        <authorList>
            <person name="Fouks B."/>
        </authorList>
    </citation>
    <scope>NUCLEOTIDE SEQUENCE</scope>
    <source>
        <strain evidence="1">Stay&amp;Tobe</strain>
        <tissue evidence="1">Testes</tissue>
    </source>
</reference>
<accession>A0AAD8A1U4</accession>
<feature type="non-terminal residue" evidence="1">
    <location>
        <position position="1"/>
    </location>
</feature>
<feature type="non-terminal residue" evidence="1">
    <location>
        <position position="52"/>
    </location>
</feature>
<comment type="caution">
    <text evidence="1">The sequence shown here is derived from an EMBL/GenBank/DDBJ whole genome shotgun (WGS) entry which is preliminary data.</text>
</comment>
<dbReference type="AlphaFoldDB" id="A0AAD8A1U4"/>
<keyword evidence="2" id="KW-1185">Reference proteome</keyword>
<evidence type="ECO:0000313" key="2">
    <source>
        <dbReference type="Proteomes" id="UP001233999"/>
    </source>
</evidence>
<protein>
    <submittedName>
        <fullName evidence="1">Uncharacterized protein</fullName>
    </submittedName>
</protein>